<dbReference type="Proteomes" id="UP000463051">
    <property type="component" value="Unassembled WGS sequence"/>
</dbReference>
<reference evidence="2 3" key="1">
    <citation type="submission" date="2019-11" db="EMBL/GenBank/DDBJ databases">
        <title>Paenibacillus monticola sp. nov., a novel PGPR strain isolated from mountain sample in China.</title>
        <authorList>
            <person name="Zhao Q."/>
            <person name="Li H.-P."/>
            <person name="Zhang J.-L."/>
        </authorList>
    </citation>
    <scope>NUCLEOTIDE SEQUENCE [LARGE SCALE GENOMIC DNA]</scope>
    <source>
        <strain evidence="2 3">LC-T2</strain>
    </source>
</reference>
<accession>A0A7X2HBF9</accession>
<keyword evidence="3" id="KW-1185">Reference proteome</keyword>
<sequence>MENEQDQELFLQKLTGELHRLDAQYDDLNPPSIQELERLIASEAVRRNRQARKELLLFWLISLILLSSCLAVLSSAPAIYWVVQALIPVVGLSGLAVAHIRRRREGAED</sequence>
<keyword evidence="1" id="KW-1133">Transmembrane helix</keyword>
<organism evidence="2 3">
    <name type="scientific">Paenibacillus monticola</name>
    <dbReference type="NCBI Taxonomy" id="2666075"/>
    <lineage>
        <taxon>Bacteria</taxon>
        <taxon>Bacillati</taxon>
        <taxon>Bacillota</taxon>
        <taxon>Bacilli</taxon>
        <taxon>Bacillales</taxon>
        <taxon>Paenibacillaceae</taxon>
        <taxon>Paenibacillus</taxon>
    </lineage>
</organism>
<keyword evidence="1" id="KW-0812">Transmembrane</keyword>
<evidence type="ECO:0000313" key="2">
    <source>
        <dbReference type="EMBL" id="MRN56955.1"/>
    </source>
</evidence>
<dbReference type="EMBL" id="WJXB01000018">
    <property type="protein sequence ID" value="MRN56955.1"/>
    <property type="molecule type" value="Genomic_DNA"/>
</dbReference>
<evidence type="ECO:0000313" key="3">
    <source>
        <dbReference type="Proteomes" id="UP000463051"/>
    </source>
</evidence>
<feature type="transmembrane region" description="Helical" evidence="1">
    <location>
        <begin position="79"/>
        <end position="100"/>
    </location>
</feature>
<evidence type="ECO:0000256" key="1">
    <source>
        <dbReference type="SAM" id="Phobius"/>
    </source>
</evidence>
<evidence type="ECO:0008006" key="4">
    <source>
        <dbReference type="Google" id="ProtNLM"/>
    </source>
</evidence>
<dbReference type="AlphaFoldDB" id="A0A7X2HBF9"/>
<proteinExistence type="predicted"/>
<dbReference type="RefSeq" id="WP_154122460.1">
    <property type="nucleotide sequence ID" value="NZ_WJXB01000018.1"/>
</dbReference>
<name>A0A7X2HBF9_9BACL</name>
<keyword evidence="1" id="KW-0472">Membrane</keyword>
<comment type="caution">
    <text evidence="2">The sequence shown here is derived from an EMBL/GenBank/DDBJ whole genome shotgun (WGS) entry which is preliminary data.</text>
</comment>
<dbReference type="InterPro" id="IPR035238">
    <property type="entry name" value="DUF5345"/>
</dbReference>
<gene>
    <name evidence="2" type="ORF">GJB61_28805</name>
</gene>
<feature type="transmembrane region" description="Helical" evidence="1">
    <location>
        <begin position="55"/>
        <end position="73"/>
    </location>
</feature>
<protein>
    <recommendedName>
        <fullName evidence="4">YxlC family protein</fullName>
    </recommendedName>
</protein>
<dbReference type="Pfam" id="PF17280">
    <property type="entry name" value="DUF5345"/>
    <property type="match status" value="1"/>
</dbReference>